<proteinExistence type="predicted"/>
<gene>
    <name evidence="3" type="ORF">WJX75_007769</name>
</gene>
<keyword evidence="1" id="KW-0175">Coiled coil</keyword>
<comment type="caution">
    <text evidence="3">The sequence shown here is derived from an EMBL/GenBank/DDBJ whole genome shotgun (WGS) entry which is preliminary data.</text>
</comment>
<evidence type="ECO:0000256" key="2">
    <source>
        <dbReference type="SAM" id="MobiDB-lite"/>
    </source>
</evidence>
<feature type="compositionally biased region" description="Acidic residues" evidence="2">
    <location>
        <begin position="198"/>
        <end position="213"/>
    </location>
</feature>
<dbReference type="EMBL" id="JALJOT010000005">
    <property type="protein sequence ID" value="KAK9915332.1"/>
    <property type="molecule type" value="Genomic_DNA"/>
</dbReference>
<evidence type="ECO:0000313" key="3">
    <source>
        <dbReference type="EMBL" id="KAK9915332.1"/>
    </source>
</evidence>
<protein>
    <submittedName>
        <fullName evidence="3">Uncharacterized protein</fullName>
    </submittedName>
</protein>
<accession>A0ABR2YUK2</accession>
<feature type="region of interest" description="Disordered" evidence="2">
    <location>
        <begin position="190"/>
        <end position="213"/>
    </location>
</feature>
<evidence type="ECO:0000313" key="4">
    <source>
        <dbReference type="Proteomes" id="UP001491310"/>
    </source>
</evidence>
<evidence type="ECO:0000256" key="1">
    <source>
        <dbReference type="SAM" id="Coils"/>
    </source>
</evidence>
<organism evidence="3 4">
    <name type="scientific">Coccomyxa subellipsoidea</name>
    <dbReference type="NCBI Taxonomy" id="248742"/>
    <lineage>
        <taxon>Eukaryota</taxon>
        <taxon>Viridiplantae</taxon>
        <taxon>Chlorophyta</taxon>
        <taxon>core chlorophytes</taxon>
        <taxon>Trebouxiophyceae</taxon>
        <taxon>Trebouxiophyceae incertae sedis</taxon>
        <taxon>Coccomyxaceae</taxon>
        <taxon>Coccomyxa</taxon>
    </lineage>
</organism>
<reference evidence="3 4" key="1">
    <citation type="journal article" date="2024" name="Nat. Commun.">
        <title>Phylogenomics reveals the evolutionary origins of lichenization in chlorophyte algae.</title>
        <authorList>
            <person name="Puginier C."/>
            <person name="Libourel C."/>
            <person name="Otte J."/>
            <person name="Skaloud P."/>
            <person name="Haon M."/>
            <person name="Grisel S."/>
            <person name="Petersen M."/>
            <person name="Berrin J.G."/>
            <person name="Delaux P.M."/>
            <person name="Dal Grande F."/>
            <person name="Keller J."/>
        </authorList>
    </citation>
    <scope>NUCLEOTIDE SEQUENCE [LARGE SCALE GENOMIC DNA]</scope>
    <source>
        <strain evidence="3 4">SAG 216-7</strain>
    </source>
</reference>
<name>A0ABR2YUK2_9CHLO</name>
<dbReference type="Proteomes" id="UP001491310">
    <property type="component" value="Unassembled WGS sequence"/>
</dbReference>
<sequence>MWDNIFNKNTQALTDLLSKANARHEENTAALVEEVEALKKKVSSVCRRNEKLSDQLGFLNEVAIRCAVGKIHGKEAAEQAHIHSLQGLCALLVAKDVPFRRHEAELASRQTALVEAVVSPDCFVAFTRLFMGRLTEYHKGNRRAISYIRKAQASTEEVSLYLGSRTCLHRGRKIEDAITQLQTLEAVVTQEANKSGEQEQEEKENGSEVDELDEDIVREKTPAYWSGRFFSGLIRYLRAAKGGLMKLRAHLAQPDSLGIALLAAASSQLLCVQVELDGRGSLEVFPDAAIISVFEYKSSQSGVAKGKQQLEARLQMLMWAARQSRAVPSDVPITGRGHLYLPGYARIRPQDVTLDGGNMTISVASI</sequence>
<keyword evidence="4" id="KW-1185">Reference proteome</keyword>
<feature type="coiled-coil region" evidence="1">
    <location>
        <begin position="21"/>
        <end position="55"/>
    </location>
</feature>